<keyword evidence="3" id="KW-1185">Reference proteome</keyword>
<dbReference type="AlphaFoldDB" id="A0AAD4R9Z9"/>
<dbReference type="Proteomes" id="UP001201812">
    <property type="component" value="Unassembled WGS sequence"/>
</dbReference>
<reference evidence="2" key="1">
    <citation type="submission" date="2022-01" db="EMBL/GenBank/DDBJ databases">
        <title>Genome Sequence Resource for Two Populations of Ditylenchus destructor, the Migratory Endoparasitic Phytonematode.</title>
        <authorList>
            <person name="Zhang H."/>
            <person name="Lin R."/>
            <person name="Xie B."/>
        </authorList>
    </citation>
    <scope>NUCLEOTIDE SEQUENCE</scope>
    <source>
        <strain evidence="2">BazhouSP</strain>
    </source>
</reference>
<comment type="caution">
    <text evidence="2">The sequence shown here is derived from an EMBL/GenBank/DDBJ whole genome shotgun (WGS) entry which is preliminary data.</text>
</comment>
<proteinExistence type="predicted"/>
<dbReference type="InterPro" id="IPR055119">
    <property type="entry name" value="Mig18_Fn1"/>
</dbReference>
<feature type="domain" description="Abnormal cell migration protein 18-like fibronectin type I" evidence="1">
    <location>
        <begin position="70"/>
        <end position="106"/>
    </location>
</feature>
<evidence type="ECO:0000259" key="1">
    <source>
        <dbReference type="Pfam" id="PF23003"/>
    </source>
</evidence>
<feature type="domain" description="Abnormal cell migration protein 18-like fibronectin type I" evidence="1">
    <location>
        <begin position="112"/>
        <end position="179"/>
    </location>
</feature>
<name>A0AAD4R9Z9_9BILA</name>
<dbReference type="Pfam" id="PF23003">
    <property type="entry name" value="Fn1_2"/>
    <property type="match status" value="2"/>
</dbReference>
<dbReference type="EMBL" id="JAKKPZ010000006">
    <property type="protein sequence ID" value="KAI1720251.1"/>
    <property type="molecule type" value="Genomic_DNA"/>
</dbReference>
<gene>
    <name evidence="2" type="ORF">DdX_05635</name>
</gene>
<sequence>MKFVKHVAIFAAFGILYSFVFLRHLCGAVISEEKISREKEGAERAAFSSASYGCQAAKSYWKEVMLEGEINGEGCSAFDDSRLLQVGDRIDFDGYSYECQKNYEGKIHLCPVGCIVEGHRYRIGEQWMDGEFVYYCKYSGQKCQKICIGCQFRDQRLYNGDRYRRDDTTYQCVVRPNRSIHKPVGCVADGVERVVGCKWRTTKRDTKIEETCVVRKSRSIVESTGCIYTSQGYDIFFLNPNTYTVWKQFLDGKPIGVVCRRSQNTESSLLLETFDMEDLDRKTAGLKYDEPRG</sequence>
<evidence type="ECO:0000313" key="2">
    <source>
        <dbReference type="EMBL" id="KAI1720251.1"/>
    </source>
</evidence>
<accession>A0AAD4R9Z9</accession>
<evidence type="ECO:0000313" key="3">
    <source>
        <dbReference type="Proteomes" id="UP001201812"/>
    </source>
</evidence>
<protein>
    <recommendedName>
        <fullName evidence="1">Abnormal cell migration protein 18-like fibronectin type I domain-containing protein</fullName>
    </recommendedName>
</protein>
<organism evidence="2 3">
    <name type="scientific">Ditylenchus destructor</name>
    <dbReference type="NCBI Taxonomy" id="166010"/>
    <lineage>
        <taxon>Eukaryota</taxon>
        <taxon>Metazoa</taxon>
        <taxon>Ecdysozoa</taxon>
        <taxon>Nematoda</taxon>
        <taxon>Chromadorea</taxon>
        <taxon>Rhabditida</taxon>
        <taxon>Tylenchina</taxon>
        <taxon>Tylenchomorpha</taxon>
        <taxon>Sphaerularioidea</taxon>
        <taxon>Anguinidae</taxon>
        <taxon>Anguininae</taxon>
        <taxon>Ditylenchus</taxon>
    </lineage>
</organism>